<name>A0A8C6SBN5_9GOBI</name>
<dbReference type="Gene3D" id="2.60.40.10">
    <property type="entry name" value="Immunoglobulins"/>
    <property type="match status" value="1"/>
</dbReference>
<organism evidence="3 4">
    <name type="scientific">Neogobius melanostomus</name>
    <name type="common">round goby</name>
    <dbReference type="NCBI Taxonomy" id="47308"/>
    <lineage>
        <taxon>Eukaryota</taxon>
        <taxon>Metazoa</taxon>
        <taxon>Chordata</taxon>
        <taxon>Craniata</taxon>
        <taxon>Vertebrata</taxon>
        <taxon>Euteleostomi</taxon>
        <taxon>Actinopterygii</taxon>
        <taxon>Neopterygii</taxon>
        <taxon>Teleostei</taxon>
        <taxon>Neoteleostei</taxon>
        <taxon>Acanthomorphata</taxon>
        <taxon>Gobiaria</taxon>
        <taxon>Gobiiformes</taxon>
        <taxon>Gobioidei</taxon>
        <taxon>Gobiidae</taxon>
        <taxon>Benthophilinae</taxon>
        <taxon>Neogobiini</taxon>
        <taxon>Neogobius</taxon>
    </lineage>
</organism>
<dbReference type="Pfam" id="PF06312">
    <property type="entry name" value="Neurexophilin"/>
    <property type="match status" value="1"/>
</dbReference>
<feature type="compositionally biased region" description="Low complexity" evidence="1">
    <location>
        <begin position="30"/>
        <end position="42"/>
    </location>
</feature>
<dbReference type="SUPFAM" id="SSF52266">
    <property type="entry name" value="SGNH hydrolase"/>
    <property type="match status" value="1"/>
</dbReference>
<evidence type="ECO:0000256" key="1">
    <source>
        <dbReference type="SAM" id="MobiDB-lite"/>
    </source>
</evidence>
<dbReference type="Proteomes" id="UP000694523">
    <property type="component" value="Unplaced"/>
</dbReference>
<dbReference type="PANTHER" id="PTHR16165:SF9">
    <property type="entry name" value="NXPE FAMILY MEMBER 3"/>
    <property type="match status" value="1"/>
</dbReference>
<reference evidence="3" key="1">
    <citation type="submission" date="2025-08" db="UniProtKB">
        <authorList>
            <consortium name="Ensembl"/>
        </authorList>
    </citation>
    <scope>IDENTIFICATION</scope>
</reference>
<dbReference type="InterPro" id="IPR013783">
    <property type="entry name" value="Ig-like_fold"/>
</dbReference>
<dbReference type="InterPro" id="IPR026845">
    <property type="entry name" value="NXPH/NXPE"/>
</dbReference>
<proteinExistence type="predicted"/>
<sequence>MYTGHQLVMTTIYSNFKTDFEIKTLPPPLATSTHSPTSTTQSKPAVQRCSYTYLSPDNAEEGRRLLDSITWPETPPLHKPFSLNLTTSAAKSSFSIVPRSGGWKVGDELTVTIQLRDFNGNPKKGGGDFIFSRLHNRTLGAAVVGQVQDHLNGTFTAVFPLLWNGTANVEVTLVHSSESITVLKRVTEEQPGRIHFTSEFRSGSVKMRTICNVCLDPGSGPLCNFTDLNTGEQWFCYKPKSLDCNTRISHSSARVRGGISKEEGTLFQKGINLKAPIKALGKENIMILPTAAIPTAKNVTSGPSGYYYSDQWRRLRGPDVRHFNNASVITACLKGKRLHLLGDSTIRQLYELITKTVPNLQRFDTYSSSQTGPFLAVDHTNDIMLRYVANELDGLAGGPQTVVVIEVYYQRLMTVRRAVQRLLSRAPETRVIVRSANMKSLDLFQSWTASDWYALQVDKVLRAVFEDMDVLLLDVWDMVQAHYLPHNLHPPLPIIKQMIDVVLSYVCPGKQV</sequence>
<dbReference type="PANTHER" id="PTHR16165">
    <property type="entry name" value="NXPE FAMILY MEMBER"/>
    <property type="match status" value="1"/>
</dbReference>
<dbReference type="Pfam" id="PF24536">
    <property type="entry name" value="NXPE4_C"/>
    <property type="match status" value="1"/>
</dbReference>
<accession>A0A8C6SBN5</accession>
<keyword evidence="4" id="KW-1185">Reference proteome</keyword>
<protein>
    <submittedName>
        <fullName evidence="3">Neurexophilin and PC-esterase domain family, member 3</fullName>
    </submittedName>
</protein>
<feature type="domain" description="NXPE C-terminal" evidence="2">
    <location>
        <begin position="385"/>
        <end position="507"/>
    </location>
</feature>
<dbReference type="InterPro" id="IPR057106">
    <property type="entry name" value="NXPE4_C"/>
</dbReference>
<feature type="region of interest" description="Disordered" evidence="1">
    <location>
        <begin position="27"/>
        <end position="46"/>
    </location>
</feature>
<dbReference type="AlphaFoldDB" id="A0A8C6SBN5"/>
<evidence type="ECO:0000313" key="4">
    <source>
        <dbReference type="Proteomes" id="UP000694523"/>
    </source>
</evidence>
<reference evidence="3" key="2">
    <citation type="submission" date="2025-09" db="UniProtKB">
        <authorList>
            <consortium name="Ensembl"/>
        </authorList>
    </citation>
    <scope>IDENTIFICATION</scope>
</reference>
<evidence type="ECO:0000313" key="3">
    <source>
        <dbReference type="Ensembl" id="ENSNMLP00000002814.1"/>
    </source>
</evidence>
<dbReference type="Ensembl" id="ENSNMLT00000003238.1">
    <property type="protein sequence ID" value="ENSNMLP00000002814.1"/>
    <property type="gene ID" value="ENSNMLG00000002034.1"/>
</dbReference>
<evidence type="ECO:0000259" key="2">
    <source>
        <dbReference type="Pfam" id="PF24536"/>
    </source>
</evidence>